<dbReference type="OMA" id="YRTLDFW"/>
<evidence type="ECO:0000256" key="1">
    <source>
        <dbReference type="ARBA" id="ARBA00022801"/>
    </source>
</evidence>
<evidence type="ECO:0000313" key="4">
    <source>
        <dbReference type="Proteomes" id="UP000184304"/>
    </source>
</evidence>
<proteinExistence type="inferred from homology"/>
<dbReference type="PANTHER" id="PTHR36845:SF1">
    <property type="entry name" value="HYDROLASE, PUTATIVE (AFU_ORTHOLOGUE AFUA_7G05090)-RELATED"/>
    <property type="match status" value="1"/>
</dbReference>
<sequence length="491" mass="55645">MSIEAGPPATVNGTGSEVLPSKQWTRVLEALYSESVLAKVWFVASKAMGSVSDTTSLDIYGPTNPPTLYPEYTGEDKTTYIYRTLDFWTSGFFPGSLYLLLERSTRFRDRHPAPHSTQANRESDLRPHPLQHEHLCRWWTTNLHQNALLKDTHDLGFMINPWAMKAWTLHRDPAAYNTLILAAHSLASRFSESTQCIRSWDQCITNRYAYKDPSQDFLVIIDNMLNLDMLFWVARETDCPWLYDIARAHAITTQKHHIRDDCTTFHVVNLDPKTGTVKAKFTNQGYSDSSCWARGQAWGILGFVQTFGWTQETEFLRTARALADVFLARLPDDGVPYWDFDAPVTDTSPRDTSAAMIAACGMLLLHKAYKKLQDTDAANHYLRAAMKLVDCTVGGYLNPPMRFETSPSLEVPVYADQCSAQKTEACKGFEALKVVGDANASETILTGATINNYEFAPRRWSNHGLVYADYYFLLFGNMLLEMDLVDDFKKR</sequence>
<dbReference type="VEuPathDB" id="FungiDB:ASPTUDRAFT_54292"/>
<evidence type="ECO:0008006" key="5">
    <source>
        <dbReference type="Google" id="ProtNLM"/>
    </source>
</evidence>
<dbReference type="EMBL" id="KV878187">
    <property type="protein sequence ID" value="OJI87306.1"/>
    <property type="molecule type" value="Genomic_DNA"/>
</dbReference>
<dbReference type="InterPro" id="IPR012341">
    <property type="entry name" value="6hp_glycosidase-like_sf"/>
</dbReference>
<dbReference type="Proteomes" id="UP000184304">
    <property type="component" value="Unassembled WGS sequence"/>
</dbReference>
<dbReference type="OrthoDB" id="2317065at2759"/>
<keyword evidence="1" id="KW-0378">Hydrolase</keyword>
<accession>A0A1L9NDD6</accession>
<keyword evidence="4" id="KW-1185">Reference proteome</keyword>
<dbReference type="Gene3D" id="1.50.10.10">
    <property type="match status" value="1"/>
</dbReference>
<comment type="similarity">
    <text evidence="2">Belongs to the glycosyl hydrolase 88 family.</text>
</comment>
<dbReference type="GO" id="GO:0000272">
    <property type="term" value="P:polysaccharide catabolic process"/>
    <property type="evidence" value="ECO:0007669"/>
    <property type="project" value="TreeGrafter"/>
</dbReference>
<evidence type="ECO:0000256" key="2">
    <source>
        <dbReference type="ARBA" id="ARBA00038358"/>
    </source>
</evidence>
<protein>
    <recommendedName>
        <fullName evidence="5">Glucuronyl hydrolase</fullName>
    </recommendedName>
</protein>
<dbReference type="AlphaFoldDB" id="A0A1L9NDD6"/>
<dbReference type="InterPro" id="IPR008928">
    <property type="entry name" value="6-hairpin_glycosidase_sf"/>
</dbReference>
<name>A0A1L9NDD6_ASPTC</name>
<dbReference type="InterPro" id="IPR052369">
    <property type="entry name" value="UG_Glycosaminoglycan_Hydrolase"/>
</dbReference>
<dbReference type="GO" id="GO:0052757">
    <property type="term" value="F:chondroitin hydrolase activity"/>
    <property type="evidence" value="ECO:0007669"/>
    <property type="project" value="TreeGrafter"/>
</dbReference>
<organism evidence="3 4">
    <name type="scientific">Aspergillus tubingensis (strain CBS 134.48)</name>
    <dbReference type="NCBI Taxonomy" id="767770"/>
    <lineage>
        <taxon>Eukaryota</taxon>
        <taxon>Fungi</taxon>
        <taxon>Dikarya</taxon>
        <taxon>Ascomycota</taxon>
        <taxon>Pezizomycotina</taxon>
        <taxon>Eurotiomycetes</taxon>
        <taxon>Eurotiomycetidae</taxon>
        <taxon>Eurotiales</taxon>
        <taxon>Aspergillaceae</taxon>
        <taxon>Aspergillus</taxon>
        <taxon>Aspergillus subgen. Circumdati</taxon>
    </lineage>
</organism>
<reference evidence="4" key="1">
    <citation type="journal article" date="2017" name="Genome Biol.">
        <title>Comparative genomics reveals high biological diversity and specific adaptations in the industrially and medically important fungal genus Aspergillus.</title>
        <authorList>
            <person name="de Vries R.P."/>
            <person name="Riley R."/>
            <person name="Wiebenga A."/>
            <person name="Aguilar-Osorio G."/>
            <person name="Amillis S."/>
            <person name="Uchima C.A."/>
            <person name="Anderluh G."/>
            <person name="Asadollahi M."/>
            <person name="Askin M."/>
            <person name="Barry K."/>
            <person name="Battaglia E."/>
            <person name="Bayram O."/>
            <person name="Benocci T."/>
            <person name="Braus-Stromeyer S.A."/>
            <person name="Caldana C."/>
            <person name="Canovas D."/>
            <person name="Cerqueira G.C."/>
            <person name="Chen F."/>
            <person name="Chen W."/>
            <person name="Choi C."/>
            <person name="Clum A."/>
            <person name="Dos Santos R.A."/>
            <person name="Damasio A.R."/>
            <person name="Diallinas G."/>
            <person name="Emri T."/>
            <person name="Fekete E."/>
            <person name="Flipphi M."/>
            <person name="Freyberg S."/>
            <person name="Gallo A."/>
            <person name="Gournas C."/>
            <person name="Habgood R."/>
            <person name="Hainaut M."/>
            <person name="Harispe M.L."/>
            <person name="Henrissat B."/>
            <person name="Hilden K.S."/>
            <person name="Hope R."/>
            <person name="Hossain A."/>
            <person name="Karabika E."/>
            <person name="Karaffa L."/>
            <person name="Karanyi Z."/>
            <person name="Krasevec N."/>
            <person name="Kuo A."/>
            <person name="Kusch H."/>
            <person name="LaButti K."/>
            <person name="Lagendijk E.L."/>
            <person name="Lapidus A."/>
            <person name="Levasseur A."/>
            <person name="Lindquist E."/>
            <person name="Lipzen A."/>
            <person name="Logrieco A.F."/>
            <person name="MacCabe A."/>
            <person name="Maekelae M.R."/>
            <person name="Malavazi I."/>
            <person name="Melin P."/>
            <person name="Meyer V."/>
            <person name="Mielnichuk N."/>
            <person name="Miskei M."/>
            <person name="Molnar A.P."/>
            <person name="Mule G."/>
            <person name="Ngan C.Y."/>
            <person name="Orejas M."/>
            <person name="Orosz E."/>
            <person name="Ouedraogo J.P."/>
            <person name="Overkamp K.M."/>
            <person name="Park H.-S."/>
            <person name="Perrone G."/>
            <person name="Piumi F."/>
            <person name="Punt P.J."/>
            <person name="Ram A.F."/>
            <person name="Ramon A."/>
            <person name="Rauscher S."/>
            <person name="Record E."/>
            <person name="Riano-Pachon D.M."/>
            <person name="Robert V."/>
            <person name="Roehrig J."/>
            <person name="Ruller R."/>
            <person name="Salamov A."/>
            <person name="Salih N.S."/>
            <person name="Samson R.A."/>
            <person name="Sandor E."/>
            <person name="Sanguinetti M."/>
            <person name="Schuetze T."/>
            <person name="Sepcic K."/>
            <person name="Shelest E."/>
            <person name="Sherlock G."/>
            <person name="Sophianopoulou V."/>
            <person name="Squina F.M."/>
            <person name="Sun H."/>
            <person name="Susca A."/>
            <person name="Todd R.B."/>
            <person name="Tsang A."/>
            <person name="Unkles S.E."/>
            <person name="van de Wiele N."/>
            <person name="van Rossen-Uffink D."/>
            <person name="Oliveira J.V."/>
            <person name="Vesth T.C."/>
            <person name="Visser J."/>
            <person name="Yu J.-H."/>
            <person name="Zhou M."/>
            <person name="Andersen M.R."/>
            <person name="Archer D.B."/>
            <person name="Baker S.E."/>
            <person name="Benoit I."/>
            <person name="Brakhage A.A."/>
            <person name="Braus G.H."/>
            <person name="Fischer R."/>
            <person name="Frisvad J.C."/>
            <person name="Goldman G.H."/>
            <person name="Houbraken J."/>
            <person name="Oakley B."/>
            <person name="Pocsi I."/>
            <person name="Scazzocchio C."/>
            <person name="Seiboth B."/>
            <person name="vanKuyk P.A."/>
            <person name="Wortman J."/>
            <person name="Dyer P.S."/>
            <person name="Grigoriev I.V."/>
        </authorList>
    </citation>
    <scope>NUCLEOTIDE SEQUENCE [LARGE SCALE GENOMIC DNA]</scope>
    <source>
        <strain evidence="4">CBS 134.48</strain>
    </source>
</reference>
<evidence type="ECO:0000313" key="3">
    <source>
        <dbReference type="EMBL" id="OJI87306.1"/>
    </source>
</evidence>
<dbReference type="SUPFAM" id="SSF48208">
    <property type="entry name" value="Six-hairpin glycosidases"/>
    <property type="match status" value="1"/>
</dbReference>
<gene>
    <name evidence="3" type="ORF">ASPTUDRAFT_54292</name>
</gene>
<dbReference type="PANTHER" id="PTHR36845">
    <property type="entry name" value="HYDROLASE, PUTATIVE (AFU_ORTHOLOGUE AFUA_7G05090)-RELATED"/>
    <property type="match status" value="1"/>
</dbReference>